<dbReference type="Proteomes" id="UP000321085">
    <property type="component" value="Unassembled WGS sequence"/>
</dbReference>
<reference evidence="1 2" key="1">
    <citation type="submission" date="2019-07" db="EMBL/GenBank/DDBJ databases">
        <title>Whole genome shotgun sequence of Microvirga aerophila NBRC 106136.</title>
        <authorList>
            <person name="Hosoyama A."/>
            <person name="Uohara A."/>
            <person name="Ohji S."/>
            <person name="Ichikawa N."/>
        </authorList>
    </citation>
    <scope>NUCLEOTIDE SEQUENCE [LARGE SCALE GENOMIC DNA]</scope>
    <source>
        <strain evidence="1 2">NBRC 106136</strain>
    </source>
</reference>
<protein>
    <submittedName>
        <fullName evidence="1">Uncharacterized protein</fullName>
    </submittedName>
</protein>
<evidence type="ECO:0000313" key="1">
    <source>
        <dbReference type="EMBL" id="GEO18992.1"/>
    </source>
</evidence>
<sequence>MKRSGAQGRNRTTDTAIFSYKAITALSMTYGLFISENRSRGINELQRIWKTFLRS</sequence>
<organism evidence="1 2">
    <name type="scientific">Microvirga aerophila</name>
    <dbReference type="NCBI Taxonomy" id="670291"/>
    <lineage>
        <taxon>Bacteria</taxon>
        <taxon>Pseudomonadati</taxon>
        <taxon>Pseudomonadota</taxon>
        <taxon>Alphaproteobacteria</taxon>
        <taxon>Hyphomicrobiales</taxon>
        <taxon>Methylobacteriaceae</taxon>
        <taxon>Microvirga</taxon>
    </lineage>
</organism>
<proteinExistence type="predicted"/>
<gene>
    <name evidence="1" type="ORF">MAE02_66880</name>
</gene>
<comment type="caution">
    <text evidence="1">The sequence shown here is derived from an EMBL/GenBank/DDBJ whole genome shotgun (WGS) entry which is preliminary data.</text>
</comment>
<keyword evidence="2" id="KW-1185">Reference proteome</keyword>
<name>A0A512C451_9HYPH</name>
<dbReference type="EMBL" id="BJYU01000290">
    <property type="protein sequence ID" value="GEO18992.1"/>
    <property type="molecule type" value="Genomic_DNA"/>
</dbReference>
<evidence type="ECO:0000313" key="2">
    <source>
        <dbReference type="Proteomes" id="UP000321085"/>
    </source>
</evidence>
<dbReference type="AlphaFoldDB" id="A0A512C451"/>
<accession>A0A512C451</accession>